<keyword evidence="6" id="KW-1185">Reference proteome</keyword>
<evidence type="ECO:0000256" key="3">
    <source>
        <dbReference type="ARBA" id="ARBA00023163"/>
    </source>
</evidence>
<evidence type="ECO:0000259" key="4">
    <source>
        <dbReference type="PROSITE" id="PS50995"/>
    </source>
</evidence>
<keyword evidence="2 5" id="KW-0238">DNA-binding</keyword>
<dbReference type="InterPro" id="IPR000835">
    <property type="entry name" value="HTH_MarR-typ"/>
</dbReference>
<dbReference type="RefSeq" id="WP_254152376.1">
    <property type="nucleotide sequence ID" value="NZ_JAHESD010000005.1"/>
</dbReference>
<gene>
    <name evidence="5" type="ORF">KK060_04060</name>
</gene>
<dbReference type="SMART" id="SM00347">
    <property type="entry name" value="HTH_MARR"/>
    <property type="match status" value="1"/>
</dbReference>
<dbReference type="SUPFAM" id="SSF46785">
    <property type="entry name" value="Winged helix' DNA-binding domain"/>
    <property type="match status" value="1"/>
</dbReference>
<comment type="caution">
    <text evidence="5">The sequence shown here is derived from an EMBL/GenBank/DDBJ whole genome shotgun (WGS) entry which is preliminary data.</text>
</comment>
<dbReference type="EMBL" id="JAHESD010000005">
    <property type="protein sequence ID" value="MBT1702439.1"/>
    <property type="molecule type" value="Genomic_DNA"/>
</dbReference>
<feature type="domain" description="HTH marR-type" evidence="4">
    <location>
        <begin position="1"/>
        <end position="149"/>
    </location>
</feature>
<reference evidence="5 6" key="1">
    <citation type="submission" date="2021-05" db="EMBL/GenBank/DDBJ databases">
        <title>A Polyphasic approach of four new species of the genus Ohtaekwangia: Ohtaekwangia histidinii sp. nov., Ohtaekwangia cretensis sp. nov., Ohtaekwangia indiensis sp. nov., Ohtaekwangia reichenbachii sp. nov. from diverse environment.</title>
        <authorList>
            <person name="Octaviana S."/>
        </authorList>
    </citation>
    <scope>NUCLEOTIDE SEQUENCE [LARGE SCALE GENOMIC DNA]</scope>
    <source>
        <strain evidence="5 6">PWU20</strain>
    </source>
</reference>
<keyword evidence="3" id="KW-0804">Transcription</keyword>
<evidence type="ECO:0000313" key="6">
    <source>
        <dbReference type="Proteomes" id="UP000772618"/>
    </source>
</evidence>
<evidence type="ECO:0000256" key="1">
    <source>
        <dbReference type="ARBA" id="ARBA00023015"/>
    </source>
</evidence>
<keyword evidence="1" id="KW-0805">Transcription regulation</keyword>
<dbReference type="InterPro" id="IPR036390">
    <property type="entry name" value="WH_DNA-bd_sf"/>
</dbReference>
<sequence>MSLDKKLKDTEFIKRCSWGKLINYLKRQFDQWVTEAFLQRGITDFKIAYLPFIMNIDNEGTNNNDMAKRAKVTKQAMSKVAKELQELGYIQSKVDATDKRSTIFILTDKGKKFVVEARLCMKELMDEYRKVIGKGKFDALLETLLEIIEYNDKKLSGRHE</sequence>
<organism evidence="5 6">
    <name type="scientific">Chryseosolibacter indicus</name>
    <dbReference type="NCBI Taxonomy" id="2782351"/>
    <lineage>
        <taxon>Bacteria</taxon>
        <taxon>Pseudomonadati</taxon>
        <taxon>Bacteroidota</taxon>
        <taxon>Cytophagia</taxon>
        <taxon>Cytophagales</taxon>
        <taxon>Chryseotaleaceae</taxon>
        <taxon>Chryseosolibacter</taxon>
    </lineage>
</organism>
<dbReference type="Pfam" id="PF12802">
    <property type="entry name" value="MarR_2"/>
    <property type="match status" value="1"/>
</dbReference>
<dbReference type="PANTHER" id="PTHR42756">
    <property type="entry name" value="TRANSCRIPTIONAL REGULATOR, MARR"/>
    <property type="match status" value="1"/>
</dbReference>
<dbReference type="Gene3D" id="1.10.10.10">
    <property type="entry name" value="Winged helix-like DNA-binding domain superfamily/Winged helix DNA-binding domain"/>
    <property type="match status" value="1"/>
</dbReference>
<evidence type="ECO:0000256" key="2">
    <source>
        <dbReference type="ARBA" id="ARBA00023125"/>
    </source>
</evidence>
<dbReference type="PROSITE" id="PS50995">
    <property type="entry name" value="HTH_MARR_2"/>
    <property type="match status" value="1"/>
</dbReference>
<dbReference type="InterPro" id="IPR036388">
    <property type="entry name" value="WH-like_DNA-bd_sf"/>
</dbReference>
<dbReference type="PANTHER" id="PTHR42756:SF1">
    <property type="entry name" value="TRANSCRIPTIONAL REPRESSOR OF EMRAB OPERON"/>
    <property type="match status" value="1"/>
</dbReference>
<name>A0ABS5VNU3_9BACT</name>
<accession>A0ABS5VNU3</accession>
<evidence type="ECO:0000313" key="5">
    <source>
        <dbReference type="EMBL" id="MBT1702439.1"/>
    </source>
</evidence>
<dbReference type="GO" id="GO:0003677">
    <property type="term" value="F:DNA binding"/>
    <property type="evidence" value="ECO:0007669"/>
    <property type="project" value="UniProtKB-KW"/>
</dbReference>
<dbReference type="Proteomes" id="UP000772618">
    <property type="component" value="Unassembled WGS sequence"/>
</dbReference>
<protein>
    <submittedName>
        <fullName evidence="5">Winged helix DNA-binding protein</fullName>
    </submittedName>
</protein>
<proteinExistence type="predicted"/>